<dbReference type="PANTHER" id="PTHR24305:SF166">
    <property type="entry name" value="CYTOCHROME P450 12A4, MITOCHONDRIAL-RELATED"/>
    <property type="match status" value="1"/>
</dbReference>
<dbReference type="InterPro" id="IPR050121">
    <property type="entry name" value="Cytochrome_P450_monoxygenase"/>
</dbReference>
<dbReference type="EMBL" id="KB707090">
    <property type="protein sequence ID" value="EMR64338.1"/>
    <property type="molecule type" value="Genomic_DNA"/>
</dbReference>
<dbReference type="PRINTS" id="PR00385">
    <property type="entry name" value="P450"/>
</dbReference>
<dbReference type="Proteomes" id="UP000012174">
    <property type="component" value="Unassembled WGS sequence"/>
</dbReference>
<evidence type="ECO:0000313" key="9">
    <source>
        <dbReference type="EMBL" id="EMR64338.1"/>
    </source>
</evidence>
<dbReference type="PROSITE" id="PS00086">
    <property type="entry name" value="CYTOCHROME_P450"/>
    <property type="match status" value="1"/>
</dbReference>
<keyword evidence="10" id="KW-1185">Reference proteome</keyword>
<evidence type="ECO:0000256" key="4">
    <source>
        <dbReference type="ARBA" id="ARBA00022723"/>
    </source>
</evidence>
<name>M7SJ54_EUTLA</name>
<dbReference type="HOGENOM" id="CLU_1489017_0_0_1"/>
<dbReference type="InterPro" id="IPR036396">
    <property type="entry name" value="Cyt_P450_sf"/>
</dbReference>
<keyword evidence="6 8" id="KW-0503">Monooxygenase</keyword>
<dbReference type="InterPro" id="IPR017972">
    <property type="entry name" value="Cyt_P450_CS"/>
</dbReference>
<keyword evidence="4 7" id="KW-0479">Metal-binding</keyword>
<dbReference type="InterPro" id="IPR001128">
    <property type="entry name" value="Cyt_P450"/>
</dbReference>
<evidence type="ECO:0000256" key="5">
    <source>
        <dbReference type="ARBA" id="ARBA00023004"/>
    </source>
</evidence>
<dbReference type="Pfam" id="PF00067">
    <property type="entry name" value="p450"/>
    <property type="match status" value="1"/>
</dbReference>
<sequence length="181" mass="20323">MATKQEIQDKLRGEMFRKLGQGTTATDLSYAQIEALPYLDNFLRETLRVYASATTTHRQAEQDETICGTTIPRGTTFNIVPHVTLMNPLIWGEDVDVFDPDRWGDALPEAARSPYAFSTFSNGPRVCMGRSFALEEIKIILVEMLLGGYRFLRVDGPFTVENPSLTLRPRGLRVVLDKGPI</sequence>
<dbReference type="OMA" id="EQDETIC"/>
<dbReference type="GO" id="GO:0004497">
    <property type="term" value="F:monooxygenase activity"/>
    <property type="evidence" value="ECO:0007669"/>
    <property type="project" value="UniProtKB-KW"/>
</dbReference>
<dbReference type="AlphaFoldDB" id="M7SJ54"/>
<protein>
    <submittedName>
        <fullName evidence="9">Putative cytochrome p450 protein</fullName>
    </submittedName>
</protein>
<dbReference type="eggNOG" id="KOG0157">
    <property type="taxonomic scope" value="Eukaryota"/>
</dbReference>
<dbReference type="InterPro" id="IPR002403">
    <property type="entry name" value="Cyt_P450_E_grp-IV"/>
</dbReference>
<dbReference type="OrthoDB" id="1470350at2759"/>
<dbReference type="STRING" id="1287681.M7SJ54"/>
<dbReference type="GO" id="GO:0020037">
    <property type="term" value="F:heme binding"/>
    <property type="evidence" value="ECO:0007669"/>
    <property type="project" value="InterPro"/>
</dbReference>
<gene>
    <name evidence="9" type="ORF">UCREL1_8702</name>
</gene>
<proteinExistence type="inferred from homology"/>
<evidence type="ECO:0000256" key="7">
    <source>
        <dbReference type="PIRSR" id="PIRSR602403-1"/>
    </source>
</evidence>
<dbReference type="Gene3D" id="1.10.630.10">
    <property type="entry name" value="Cytochrome P450"/>
    <property type="match status" value="1"/>
</dbReference>
<keyword evidence="3 7" id="KW-0349">Heme</keyword>
<evidence type="ECO:0000256" key="2">
    <source>
        <dbReference type="ARBA" id="ARBA00010617"/>
    </source>
</evidence>
<evidence type="ECO:0000256" key="1">
    <source>
        <dbReference type="ARBA" id="ARBA00001971"/>
    </source>
</evidence>
<evidence type="ECO:0000256" key="3">
    <source>
        <dbReference type="ARBA" id="ARBA00022617"/>
    </source>
</evidence>
<evidence type="ECO:0000313" key="10">
    <source>
        <dbReference type="Proteomes" id="UP000012174"/>
    </source>
</evidence>
<dbReference type="KEGG" id="ela:UCREL1_8702"/>
<organism evidence="9 10">
    <name type="scientific">Eutypa lata (strain UCR-EL1)</name>
    <name type="common">Grapevine dieback disease fungus</name>
    <name type="synonym">Eutypa armeniacae</name>
    <dbReference type="NCBI Taxonomy" id="1287681"/>
    <lineage>
        <taxon>Eukaryota</taxon>
        <taxon>Fungi</taxon>
        <taxon>Dikarya</taxon>
        <taxon>Ascomycota</taxon>
        <taxon>Pezizomycotina</taxon>
        <taxon>Sordariomycetes</taxon>
        <taxon>Xylariomycetidae</taxon>
        <taxon>Xylariales</taxon>
        <taxon>Diatrypaceae</taxon>
        <taxon>Eutypa</taxon>
    </lineage>
</organism>
<dbReference type="PANTHER" id="PTHR24305">
    <property type="entry name" value="CYTOCHROME P450"/>
    <property type="match status" value="1"/>
</dbReference>
<comment type="cofactor">
    <cofactor evidence="1 7">
        <name>heme</name>
        <dbReference type="ChEBI" id="CHEBI:30413"/>
    </cofactor>
</comment>
<evidence type="ECO:0000256" key="8">
    <source>
        <dbReference type="RuleBase" id="RU000461"/>
    </source>
</evidence>
<keyword evidence="5 7" id="KW-0408">Iron</keyword>
<keyword evidence="8" id="KW-0560">Oxidoreductase</keyword>
<evidence type="ECO:0000256" key="6">
    <source>
        <dbReference type="ARBA" id="ARBA00023033"/>
    </source>
</evidence>
<reference evidence="10" key="1">
    <citation type="journal article" date="2013" name="Genome Announc.">
        <title>Draft genome sequence of the grapevine dieback fungus Eutypa lata UCR-EL1.</title>
        <authorList>
            <person name="Blanco-Ulate B."/>
            <person name="Rolshausen P.E."/>
            <person name="Cantu D."/>
        </authorList>
    </citation>
    <scope>NUCLEOTIDE SEQUENCE [LARGE SCALE GENOMIC DNA]</scope>
    <source>
        <strain evidence="10">UCR-EL1</strain>
    </source>
</reference>
<comment type="similarity">
    <text evidence="2 8">Belongs to the cytochrome P450 family.</text>
</comment>
<feature type="binding site" description="axial binding residue" evidence="7">
    <location>
        <position position="127"/>
    </location>
    <ligand>
        <name>heme</name>
        <dbReference type="ChEBI" id="CHEBI:30413"/>
    </ligand>
    <ligandPart>
        <name>Fe</name>
        <dbReference type="ChEBI" id="CHEBI:18248"/>
    </ligandPart>
</feature>
<accession>M7SJ54</accession>
<dbReference type="GO" id="GO:0016705">
    <property type="term" value="F:oxidoreductase activity, acting on paired donors, with incorporation or reduction of molecular oxygen"/>
    <property type="evidence" value="ECO:0007669"/>
    <property type="project" value="InterPro"/>
</dbReference>
<dbReference type="SUPFAM" id="SSF48264">
    <property type="entry name" value="Cytochrome P450"/>
    <property type="match status" value="1"/>
</dbReference>
<dbReference type="PRINTS" id="PR00465">
    <property type="entry name" value="EP450IV"/>
</dbReference>
<dbReference type="GO" id="GO:0005506">
    <property type="term" value="F:iron ion binding"/>
    <property type="evidence" value="ECO:0007669"/>
    <property type="project" value="InterPro"/>
</dbReference>